<proteinExistence type="inferred from homology"/>
<organism evidence="6 7">
    <name type="scientific">Eubacterium ruminantium</name>
    <dbReference type="NCBI Taxonomy" id="42322"/>
    <lineage>
        <taxon>Bacteria</taxon>
        <taxon>Bacillati</taxon>
        <taxon>Bacillota</taxon>
        <taxon>Clostridia</taxon>
        <taxon>Eubacteriales</taxon>
        <taxon>Eubacteriaceae</taxon>
        <taxon>Eubacterium</taxon>
    </lineage>
</organism>
<dbReference type="InterPro" id="IPR017911">
    <property type="entry name" value="MacB-like_ATP-bd"/>
</dbReference>
<dbReference type="SMART" id="SM00382">
    <property type="entry name" value="AAA"/>
    <property type="match status" value="1"/>
</dbReference>
<dbReference type="RefSeq" id="WP_078786080.1">
    <property type="nucleotide sequence ID" value="NZ_FMTO01000003.1"/>
</dbReference>
<name>A0A1T4KIH0_9FIRM</name>
<evidence type="ECO:0000256" key="1">
    <source>
        <dbReference type="ARBA" id="ARBA00005417"/>
    </source>
</evidence>
<dbReference type="PROSITE" id="PS50893">
    <property type="entry name" value="ABC_TRANSPORTER_2"/>
    <property type="match status" value="1"/>
</dbReference>
<dbReference type="InterPro" id="IPR027417">
    <property type="entry name" value="P-loop_NTPase"/>
</dbReference>
<dbReference type="AlphaFoldDB" id="A0A1T4KIH0"/>
<keyword evidence="4 6" id="KW-0067">ATP-binding</keyword>
<dbReference type="Gene3D" id="3.40.50.300">
    <property type="entry name" value="P-loop containing nucleotide triphosphate hydrolases"/>
    <property type="match status" value="1"/>
</dbReference>
<evidence type="ECO:0000313" key="6">
    <source>
        <dbReference type="EMBL" id="SJZ42219.1"/>
    </source>
</evidence>
<gene>
    <name evidence="6" type="ORF">SAMN02745110_00399</name>
</gene>
<dbReference type="InterPro" id="IPR003593">
    <property type="entry name" value="AAA+_ATPase"/>
</dbReference>
<dbReference type="OrthoDB" id="9791546at2"/>
<accession>A0A1T4KIH0</accession>
<dbReference type="GO" id="GO:0005524">
    <property type="term" value="F:ATP binding"/>
    <property type="evidence" value="ECO:0007669"/>
    <property type="project" value="UniProtKB-KW"/>
</dbReference>
<evidence type="ECO:0000256" key="4">
    <source>
        <dbReference type="ARBA" id="ARBA00022840"/>
    </source>
</evidence>
<keyword evidence="2" id="KW-0813">Transport</keyword>
<sequence>MFEIKNLSMIYDMESDDKLYALDGINLELPDTGLVGIIGPSGSGKSTLMYCMSSLKKPSEGVIKYKDKDITSIKDREREVLRRKEFGFVFQKHYLVPYMSALDNILVAGTDSTEELVENAKTYMKQLGLKEAEFRKKPAKLSGGQCQRVAIARAMINNPKVLFADEPTASLDHENSFNVMKILKKYSNDRLVIVVTHDRTVLSDVDILIEMWDGKISGVNSGN</sequence>
<dbReference type="PROSITE" id="PS00211">
    <property type="entry name" value="ABC_TRANSPORTER_1"/>
    <property type="match status" value="1"/>
</dbReference>
<dbReference type="Proteomes" id="UP000189857">
    <property type="component" value="Unassembled WGS sequence"/>
</dbReference>
<keyword evidence="3" id="KW-0547">Nucleotide-binding</keyword>
<dbReference type="EMBL" id="FUXA01000004">
    <property type="protein sequence ID" value="SJZ42219.1"/>
    <property type="molecule type" value="Genomic_DNA"/>
</dbReference>
<evidence type="ECO:0000256" key="3">
    <source>
        <dbReference type="ARBA" id="ARBA00022741"/>
    </source>
</evidence>
<dbReference type="GO" id="GO:0016887">
    <property type="term" value="F:ATP hydrolysis activity"/>
    <property type="evidence" value="ECO:0007669"/>
    <property type="project" value="InterPro"/>
</dbReference>
<evidence type="ECO:0000256" key="2">
    <source>
        <dbReference type="ARBA" id="ARBA00022448"/>
    </source>
</evidence>
<dbReference type="SUPFAM" id="SSF52540">
    <property type="entry name" value="P-loop containing nucleoside triphosphate hydrolases"/>
    <property type="match status" value="1"/>
</dbReference>
<evidence type="ECO:0000313" key="7">
    <source>
        <dbReference type="Proteomes" id="UP000189857"/>
    </source>
</evidence>
<dbReference type="CDD" id="cd03255">
    <property type="entry name" value="ABC_MJ0796_LolCDE_FtsE"/>
    <property type="match status" value="1"/>
</dbReference>
<comment type="similarity">
    <text evidence="1">Belongs to the ABC transporter superfamily.</text>
</comment>
<feature type="domain" description="ABC transporter" evidence="5">
    <location>
        <begin position="2"/>
        <end position="223"/>
    </location>
</feature>
<protein>
    <submittedName>
        <fullName evidence="6">Putative ABC transport system ATP-binding protein</fullName>
    </submittedName>
</protein>
<dbReference type="InterPro" id="IPR003439">
    <property type="entry name" value="ABC_transporter-like_ATP-bd"/>
</dbReference>
<dbReference type="PANTHER" id="PTHR42798:SF7">
    <property type="entry name" value="ALPHA-D-RIBOSE 1-METHYLPHOSPHONATE 5-TRIPHOSPHATE SYNTHASE SUBUNIT PHNL"/>
    <property type="match status" value="1"/>
</dbReference>
<reference evidence="6 7" key="1">
    <citation type="submission" date="2017-02" db="EMBL/GenBank/DDBJ databases">
        <authorList>
            <person name="Peterson S.W."/>
        </authorList>
    </citation>
    <scope>NUCLEOTIDE SEQUENCE [LARGE SCALE GENOMIC DNA]</scope>
    <source>
        <strain evidence="6 7">ATCC 17233</strain>
    </source>
</reference>
<dbReference type="InterPro" id="IPR017871">
    <property type="entry name" value="ABC_transporter-like_CS"/>
</dbReference>
<dbReference type="Pfam" id="PF00005">
    <property type="entry name" value="ABC_tran"/>
    <property type="match status" value="1"/>
</dbReference>
<keyword evidence="7" id="KW-1185">Reference proteome</keyword>
<dbReference type="PANTHER" id="PTHR42798">
    <property type="entry name" value="LIPOPROTEIN-RELEASING SYSTEM ATP-BINDING PROTEIN LOLD"/>
    <property type="match status" value="1"/>
</dbReference>
<evidence type="ECO:0000259" key="5">
    <source>
        <dbReference type="PROSITE" id="PS50893"/>
    </source>
</evidence>